<dbReference type="GO" id="GO:0008270">
    <property type="term" value="F:zinc ion binding"/>
    <property type="evidence" value="ECO:0007669"/>
    <property type="project" value="UniProtKB-KW"/>
</dbReference>
<keyword evidence="3" id="KW-0862">Zinc</keyword>
<reference evidence="7" key="1">
    <citation type="journal article" date="2016" name="Mol. Ecol. Resour.">
        <title>Evaluation of the impact of RNA preservation methods of spiders for de novo transcriptome assembly.</title>
        <authorList>
            <person name="Kono N."/>
            <person name="Nakamura H."/>
            <person name="Ito Y."/>
            <person name="Tomita M."/>
            <person name="Arakawa K."/>
        </authorList>
    </citation>
    <scope>NUCLEOTIDE SEQUENCE</scope>
    <source>
        <tissue evidence="7">Whole body</tissue>
    </source>
</reference>
<evidence type="ECO:0000256" key="1">
    <source>
        <dbReference type="ARBA" id="ARBA00022723"/>
    </source>
</evidence>
<dbReference type="PANTHER" id="PTHR46600">
    <property type="entry name" value="THAP DOMAIN-CONTAINING"/>
    <property type="match status" value="1"/>
</dbReference>
<evidence type="ECO:0000256" key="3">
    <source>
        <dbReference type="ARBA" id="ARBA00022833"/>
    </source>
</evidence>
<dbReference type="Gene3D" id="6.20.210.20">
    <property type="entry name" value="THAP domain"/>
    <property type="match status" value="1"/>
</dbReference>
<dbReference type="GO" id="GO:0003700">
    <property type="term" value="F:DNA-binding transcription factor activity"/>
    <property type="evidence" value="ECO:0007669"/>
    <property type="project" value="TreeGrafter"/>
</dbReference>
<dbReference type="Pfam" id="PF05485">
    <property type="entry name" value="THAP"/>
    <property type="match status" value="1"/>
</dbReference>
<dbReference type="GO" id="GO:0000978">
    <property type="term" value="F:RNA polymerase II cis-regulatory region sequence-specific DNA binding"/>
    <property type="evidence" value="ECO:0007669"/>
    <property type="project" value="TreeGrafter"/>
</dbReference>
<dbReference type="InterPro" id="IPR006612">
    <property type="entry name" value="THAP_Znf"/>
</dbReference>
<dbReference type="SUPFAM" id="SSF57716">
    <property type="entry name" value="Glucocorticoid receptor-like (DNA-binding domain)"/>
    <property type="match status" value="1"/>
</dbReference>
<dbReference type="SMART" id="SM00980">
    <property type="entry name" value="THAP"/>
    <property type="match status" value="1"/>
</dbReference>
<dbReference type="InterPro" id="IPR026516">
    <property type="entry name" value="THAP1/10"/>
</dbReference>
<feature type="domain" description="THAP-type" evidence="6">
    <location>
        <begin position="1"/>
        <end position="80"/>
    </location>
</feature>
<proteinExistence type="evidence at transcript level"/>
<dbReference type="PROSITE" id="PS50950">
    <property type="entry name" value="ZF_THAP"/>
    <property type="match status" value="1"/>
</dbReference>
<dbReference type="EMBL" id="IAAA01040430">
    <property type="protein sequence ID" value="LAA10723.1"/>
    <property type="molecule type" value="mRNA"/>
</dbReference>
<evidence type="ECO:0000259" key="6">
    <source>
        <dbReference type="PROSITE" id="PS50950"/>
    </source>
</evidence>
<sequence>MVLSCCAYGCNERQVTGGPITFRSFPTDAERKKLWLTKIRRDDFTPSKCSKVCSKHFTEDCFDRQKFGGTWLTKDAVLTL</sequence>
<keyword evidence="1" id="KW-0479">Metal-binding</keyword>
<dbReference type="OrthoDB" id="6433634at2759"/>
<accession>A0A2L2YRM5</accession>
<dbReference type="GO" id="GO:0005634">
    <property type="term" value="C:nucleus"/>
    <property type="evidence" value="ECO:0007669"/>
    <property type="project" value="TreeGrafter"/>
</dbReference>
<evidence type="ECO:0000256" key="5">
    <source>
        <dbReference type="PROSITE-ProRule" id="PRU00309"/>
    </source>
</evidence>
<dbReference type="AlphaFoldDB" id="A0A2L2YRM5"/>
<name>A0A2L2YRM5_PARTP</name>
<evidence type="ECO:0000256" key="4">
    <source>
        <dbReference type="ARBA" id="ARBA00023125"/>
    </source>
</evidence>
<keyword evidence="2 5" id="KW-0863">Zinc-finger</keyword>
<dbReference type="PANTHER" id="PTHR46600:SF7">
    <property type="entry name" value="SI:DKEY-228B2.6-RELATED"/>
    <property type="match status" value="1"/>
</dbReference>
<evidence type="ECO:0000256" key="2">
    <source>
        <dbReference type="ARBA" id="ARBA00022771"/>
    </source>
</evidence>
<dbReference type="InterPro" id="IPR038441">
    <property type="entry name" value="THAP_Znf_sf"/>
</dbReference>
<dbReference type="GO" id="GO:0006357">
    <property type="term" value="P:regulation of transcription by RNA polymerase II"/>
    <property type="evidence" value="ECO:0007669"/>
    <property type="project" value="TreeGrafter"/>
</dbReference>
<protein>
    <submittedName>
        <fullName evidence="7">THAP domain-containing protein 1-like</fullName>
    </submittedName>
</protein>
<keyword evidence="4 5" id="KW-0238">DNA-binding</keyword>
<organism evidence="7">
    <name type="scientific">Parasteatoda tepidariorum</name>
    <name type="common">Common house spider</name>
    <name type="synonym">Achaearanea tepidariorum</name>
    <dbReference type="NCBI Taxonomy" id="114398"/>
    <lineage>
        <taxon>Eukaryota</taxon>
        <taxon>Metazoa</taxon>
        <taxon>Ecdysozoa</taxon>
        <taxon>Arthropoda</taxon>
        <taxon>Chelicerata</taxon>
        <taxon>Arachnida</taxon>
        <taxon>Araneae</taxon>
        <taxon>Araneomorphae</taxon>
        <taxon>Entelegynae</taxon>
        <taxon>Araneoidea</taxon>
        <taxon>Theridiidae</taxon>
        <taxon>Parasteatoda</taxon>
    </lineage>
</organism>
<evidence type="ECO:0000313" key="7">
    <source>
        <dbReference type="EMBL" id="LAA10723.1"/>
    </source>
</evidence>